<dbReference type="InterPro" id="IPR050214">
    <property type="entry name" value="Cys_Synth/Cystath_Beta-Synth"/>
</dbReference>
<dbReference type="InterPro" id="IPR001926">
    <property type="entry name" value="TrpB-like_PALP"/>
</dbReference>
<dbReference type="InterPro" id="IPR036052">
    <property type="entry name" value="TrpB-like_PALP_sf"/>
</dbReference>
<name>A0A222VRI1_9PSEU</name>
<comment type="cofactor">
    <cofactor evidence="1">
        <name>pyridoxal 5'-phosphate</name>
        <dbReference type="ChEBI" id="CHEBI:597326"/>
    </cofactor>
</comment>
<dbReference type="GO" id="GO:1901605">
    <property type="term" value="P:alpha-amino acid metabolic process"/>
    <property type="evidence" value="ECO:0007669"/>
    <property type="project" value="UniProtKB-ARBA"/>
</dbReference>
<dbReference type="Pfam" id="PF00291">
    <property type="entry name" value="PALP"/>
    <property type="match status" value="1"/>
</dbReference>
<accession>A0A222VRI1</accession>
<evidence type="ECO:0000313" key="4">
    <source>
        <dbReference type="Proteomes" id="UP000199494"/>
    </source>
</evidence>
<evidence type="ECO:0000256" key="1">
    <source>
        <dbReference type="ARBA" id="ARBA00001933"/>
    </source>
</evidence>
<gene>
    <name evidence="3" type="ORF">SAMN05421630_11094</name>
</gene>
<dbReference type="AlphaFoldDB" id="A0A222VRI1"/>
<dbReference type="Proteomes" id="UP000199494">
    <property type="component" value="Unassembled WGS sequence"/>
</dbReference>
<dbReference type="SUPFAM" id="SSF53686">
    <property type="entry name" value="Tryptophan synthase beta subunit-like PLP-dependent enzymes"/>
    <property type="match status" value="1"/>
</dbReference>
<protein>
    <submittedName>
        <fullName evidence="3">Cysteine synthase A</fullName>
    </submittedName>
</protein>
<dbReference type="STRING" id="530584.SAMN05421630_11094"/>
<reference evidence="3 4" key="1">
    <citation type="submission" date="2016-10" db="EMBL/GenBank/DDBJ databases">
        <authorList>
            <person name="de Groot N.N."/>
        </authorList>
    </citation>
    <scope>NUCLEOTIDE SEQUENCE [LARGE SCALE GENOMIC DNA]</scope>
    <source>
        <strain evidence="3 4">CGMCC 4.5506</strain>
    </source>
</reference>
<keyword evidence="2" id="KW-0663">Pyridoxal phosphate</keyword>
<proteinExistence type="predicted"/>
<dbReference type="KEGG" id="pmad:BAY61_17680"/>
<evidence type="ECO:0000313" key="3">
    <source>
        <dbReference type="EMBL" id="SDD58964.1"/>
    </source>
</evidence>
<dbReference type="PANTHER" id="PTHR10314">
    <property type="entry name" value="CYSTATHIONINE BETA-SYNTHASE"/>
    <property type="match status" value="1"/>
</dbReference>
<dbReference type="EMBL" id="FMZE01000010">
    <property type="protein sequence ID" value="SDD58964.1"/>
    <property type="molecule type" value="Genomic_DNA"/>
</dbReference>
<evidence type="ECO:0000256" key="2">
    <source>
        <dbReference type="ARBA" id="ARBA00022898"/>
    </source>
</evidence>
<organism evidence="3 4">
    <name type="scientific">Prauserella marina</name>
    <dbReference type="NCBI Taxonomy" id="530584"/>
    <lineage>
        <taxon>Bacteria</taxon>
        <taxon>Bacillati</taxon>
        <taxon>Actinomycetota</taxon>
        <taxon>Actinomycetes</taxon>
        <taxon>Pseudonocardiales</taxon>
        <taxon>Pseudonocardiaceae</taxon>
        <taxon>Prauserella</taxon>
    </lineage>
</organism>
<dbReference type="OrthoDB" id="5176350at2"/>
<sequence length="357" mass="37815">MSDSWRERALAALSAERIARHPTPLRRYPLPLDWPVSLYVKDETTQPTGSLKHPFARDLIADAIEAGKVGATTRLIEASSGNMAVASAYFALLLGLPFTAVVPHTTGAAKLARIEKYGGTPHRVDPPLAVYERAAELASETGGHYLDHLGTIADSVDARLADRDHGLAPAILAGLPEGTPPEWIVVGVGSGACSRAVGGYLRRHGYPTKVAVVDPEHSAYFPGWATGCADYATGMPTRIEGIGRPRMEPAFDPAVVDLVIPVPDAASVAAMRHLAATAGLRAGPSTGAAFWGSCHLLHRMRQYGTRGSVVMVAADAADAYTGTYYDDAWTMAKGWDLATPAAALSRFPRTGAWPDQG</sequence>
<dbReference type="Gene3D" id="3.40.50.1100">
    <property type="match status" value="2"/>
</dbReference>
<keyword evidence="4" id="KW-1185">Reference proteome</keyword>
<dbReference type="RefSeq" id="WP_091808679.1">
    <property type="nucleotide sequence ID" value="NZ_CP016353.1"/>
</dbReference>